<protein>
    <submittedName>
        <fullName evidence="1">Prophage protein</fullName>
    </submittedName>
</protein>
<dbReference type="PATRIC" id="fig|1619248.3.peg.5255"/>
<name>A0A0F0ZZ26_9ENTR</name>
<dbReference type="Pfam" id="PF13973">
    <property type="entry name" value="DUF4222"/>
    <property type="match status" value="1"/>
</dbReference>
<evidence type="ECO:0000313" key="2">
    <source>
        <dbReference type="Proteomes" id="UP000033352"/>
    </source>
</evidence>
<dbReference type="InterPro" id="IPR025317">
    <property type="entry name" value="DUF4222"/>
</dbReference>
<comment type="caution">
    <text evidence="1">The sequence shown here is derived from an EMBL/GenBank/DDBJ whole genome shotgun (WGS) entry which is preliminary data.</text>
</comment>
<dbReference type="RefSeq" id="WP_021538179.1">
    <property type="nucleotide sequence ID" value="NZ_JZYX01000092.1"/>
</dbReference>
<gene>
    <name evidence="1" type="ORF">SS37_24695</name>
</gene>
<dbReference type="OrthoDB" id="6419134at2"/>
<accession>A0A0F0ZZ26</accession>
<organism evidence="1 2">
    <name type="scientific">Enterobacter sichuanensis</name>
    <dbReference type="NCBI Taxonomy" id="2071710"/>
    <lineage>
        <taxon>Bacteria</taxon>
        <taxon>Pseudomonadati</taxon>
        <taxon>Pseudomonadota</taxon>
        <taxon>Gammaproteobacteria</taxon>
        <taxon>Enterobacterales</taxon>
        <taxon>Enterobacteriaceae</taxon>
        <taxon>Enterobacter</taxon>
        <taxon>Enterobacter cloacae complex</taxon>
    </lineage>
</organism>
<proteinExistence type="predicted"/>
<dbReference type="Proteomes" id="UP000033352">
    <property type="component" value="Unassembled WGS sequence"/>
</dbReference>
<reference evidence="1 2" key="1">
    <citation type="submission" date="2015-03" db="EMBL/GenBank/DDBJ databases">
        <authorList>
            <person name="McCorrison J."/>
            <person name="Sanka R."/>
            <person name="Adams M."/>
            <person name="Brinkac L."/>
            <person name="Nierman W."/>
            <person name="Sutton G."/>
            <person name="Nelson K."/>
            <person name="Kiedrowski L."/>
            <person name="Guerrero D."/>
            <person name="Bonomo R."/>
        </authorList>
    </citation>
    <scope>NUCLEOTIDE SEQUENCE [LARGE SCALE GENOMIC DNA]</scope>
    <source>
        <strain evidence="1 2">35699</strain>
    </source>
</reference>
<dbReference type="AlphaFoldDB" id="A0A0F0ZZ26"/>
<sequence length="63" mass="7560">MRNPEINDSWKDKRGELVTVKDNAFNRVTFVRDGYDFPCIFPLERFVKEFTFVSWGLKDEKRA</sequence>
<evidence type="ECO:0000313" key="1">
    <source>
        <dbReference type="EMBL" id="KJN14154.1"/>
    </source>
</evidence>
<dbReference type="EMBL" id="JZYX01000092">
    <property type="protein sequence ID" value="KJN14154.1"/>
    <property type="molecule type" value="Genomic_DNA"/>
</dbReference>